<dbReference type="EMBL" id="FMVN01000011">
    <property type="protein sequence ID" value="SCY61797.1"/>
    <property type="molecule type" value="Genomic_DNA"/>
</dbReference>
<dbReference type="InterPro" id="IPR009091">
    <property type="entry name" value="RCC1/BLIP-II"/>
</dbReference>
<dbReference type="Proteomes" id="UP000182998">
    <property type="component" value="Unassembled WGS sequence"/>
</dbReference>
<dbReference type="PANTHER" id="PTHR22872:SF9">
    <property type="entry name" value="X-LINKED RETINITIS PIGMENTOSA GTPASE REGULATOR"/>
    <property type="match status" value="1"/>
</dbReference>
<proteinExistence type="predicted"/>
<sequence>MLAEKTSLVHLRDDDNLFARLPIELQEMIWDKLPVSILMQIQRVNTFFQQKNYKEYLLKRLDDFFTIKQQTYFHFTTDHILLFTNGLVAACGSNFQGKLGLGDVEQTEYPMFIKTLSKQTIIKVCLGGRHSVYLDDKGQVWVCGDNEDGQLGVGESVTQVAEPICLSNLPFITDIYCGLDYTLFKDRDNQLFFCGSNYNNFASLELPKIFLPTMISPETFAAITWELSTGEQSDKKQKKDDFLELKREIMNVYLKDNFVQTNQMLTLSSFKI</sequence>
<evidence type="ECO:0000313" key="4">
    <source>
        <dbReference type="Proteomes" id="UP000032414"/>
    </source>
</evidence>
<dbReference type="PANTHER" id="PTHR22872">
    <property type="entry name" value="BTK-BINDING PROTEIN-RELATED"/>
    <property type="match status" value="1"/>
</dbReference>
<dbReference type="PROSITE" id="PS50012">
    <property type="entry name" value="RCC1_3"/>
    <property type="match status" value="2"/>
</dbReference>
<keyword evidence="1" id="KW-0677">Repeat</keyword>
<dbReference type="PRINTS" id="PR00633">
    <property type="entry name" value="RCCNDNSATION"/>
</dbReference>
<dbReference type="EMBL" id="LN614830">
    <property type="protein sequence ID" value="CEG60023.1"/>
    <property type="molecule type" value="Genomic_DNA"/>
</dbReference>
<dbReference type="RefSeq" id="WP_045098507.1">
    <property type="nucleotide sequence ID" value="NZ_CP020614.1"/>
</dbReference>
<name>A0A098GBZ6_LEGMI</name>
<dbReference type="InterPro" id="IPR051625">
    <property type="entry name" value="Signaling_Regulatory_Domain"/>
</dbReference>
<evidence type="ECO:0000256" key="1">
    <source>
        <dbReference type="ARBA" id="ARBA00022737"/>
    </source>
</evidence>
<reference evidence="2" key="1">
    <citation type="submission" date="2014-09" db="EMBL/GenBank/DDBJ databases">
        <authorList>
            <person name="GOMEZ-VALERO Laura"/>
        </authorList>
    </citation>
    <scope>NUCLEOTIDE SEQUENCE</scope>
    <source>
        <strain evidence="2">ATCC33218</strain>
    </source>
</reference>
<reference evidence="3 5" key="3">
    <citation type="submission" date="2016-10" db="EMBL/GenBank/DDBJ databases">
        <authorList>
            <person name="Varghese N."/>
            <person name="Submissions S."/>
        </authorList>
    </citation>
    <scope>NUCLEOTIDE SEQUENCE [LARGE SCALE GENOMIC DNA]</scope>
    <source>
        <strain evidence="3 5">ATCC 33218</strain>
    </source>
</reference>
<evidence type="ECO:0000313" key="2">
    <source>
        <dbReference type="EMBL" id="CEG60023.1"/>
    </source>
</evidence>
<dbReference type="Gene3D" id="2.130.10.30">
    <property type="entry name" value="Regulator of chromosome condensation 1/beta-lactamase-inhibitor protein II"/>
    <property type="match status" value="1"/>
</dbReference>
<dbReference type="KEGG" id="tmc:LMI_0699"/>
<dbReference type="Pfam" id="PF00415">
    <property type="entry name" value="RCC1"/>
    <property type="match status" value="2"/>
</dbReference>
<dbReference type="STRING" id="451.B6N58_11890"/>
<dbReference type="InterPro" id="IPR000408">
    <property type="entry name" value="Reg_chr_condens"/>
</dbReference>
<reference evidence="4" key="2">
    <citation type="submission" date="2014-09" db="EMBL/GenBank/DDBJ databases">
        <authorList>
            <person name="Gomez-Valero L."/>
        </authorList>
    </citation>
    <scope>NUCLEOTIDE SEQUENCE [LARGE SCALE GENOMIC DNA]</scope>
    <source>
        <strain evidence="4">ATCC33218</strain>
    </source>
</reference>
<accession>A0A098GBZ6</accession>
<dbReference type="OrthoDB" id="9790784at2"/>
<dbReference type="SUPFAM" id="SSF50985">
    <property type="entry name" value="RCC1/BLIP-II"/>
    <property type="match status" value="1"/>
</dbReference>
<gene>
    <name evidence="2" type="ORF">LMI_0699</name>
    <name evidence="3" type="ORF">SAMN02982997_02260</name>
</gene>
<keyword evidence="5" id="KW-1185">Reference proteome</keyword>
<evidence type="ECO:0000313" key="3">
    <source>
        <dbReference type="EMBL" id="SCY61797.1"/>
    </source>
</evidence>
<dbReference type="HOGENOM" id="CLU_1022809_0_0_6"/>
<evidence type="ECO:0000313" key="5">
    <source>
        <dbReference type="Proteomes" id="UP000182998"/>
    </source>
</evidence>
<dbReference type="AlphaFoldDB" id="A0A098GBZ6"/>
<protein>
    <submittedName>
        <fullName evidence="3">Regulator of chromosome condensation (RCC1) repeat-containing protein</fullName>
    </submittedName>
</protein>
<dbReference type="PATRIC" id="fig|451.8.peg.2290"/>
<organism evidence="2 4">
    <name type="scientific">Legionella micdadei</name>
    <name type="common">Tatlockia micdadei</name>
    <dbReference type="NCBI Taxonomy" id="451"/>
    <lineage>
        <taxon>Bacteria</taxon>
        <taxon>Pseudomonadati</taxon>
        <taxon>Pseudomonadota</taxon>
        <taxon>Gammaproteobacteria</taxon>
        <taxon>Legionellales</taxon>
        <taxon>Legionellaceae</taxon>
        <taxon>Legionella</taxon>
    </lineage>
</organism>
<dbReference type="Proteomes" id="UP000032414">
    <property type="component" value="Chromosome I"/>
</dbReference>